<accession>A0A948TII8</accession>
<name>A0A948TII8_9LACO</name>
<sequence>MDKLTFDQLSTTAQANALKDFVPFYLSLYRKDNLELIAQSDDGEMADVNAYLFDNKSFSTDELINGVLANRPNALKAVLSTLDQTYDADGNATVAWSQWRADAITKLDNGKKLPKGK</sequence>
<proteinExistence type="predicted"/>
<reference evidence="1" key="1">
    <citation type="journal article" date="2021" name="PeerJ">
        <title>Extensive microbial diversity within the chicken gut microbiome revealed by metagenomics and culture.</title>
        <authorList>
            <person name="Gilroy R."/>
            <person name="Ravi A."/>
            <person name="Getino M."/>
            <person name="Pursley I."/>
            <person name="Horton D.L."/>
            <person name="Alikhan N.F."/>
            <person name="Baker D."/>
            <person name="Gharbi K."/>
            <person name="Hall N."/>
            <person name="Watson M."/>
            <person name="Adriaenssens E.M."/>
            <person name="Foster-Nyarko E."/>
            <person name="Jarju S."/>
            <person name="Secka A."/>
            <person name="Antonio M."/>
            <person name="Oren A."/>
            <person name="Chaudhuri R.R."/>
            <person name="La Ragione R."/>
            <person name="Hildebrand F."/>
            <person name="Pallen M.J."/>
        </authorList>
    </citation>
    <scope>NUCLEOTIDE SEQUENCE</scope>
    <source>
        <strain evidence="1">F6-6636</strain>
    </source>
</reference>
<comment type="caution">
    <text evidence="1">The sequence shown here is derived from an EMBL/GenBank/DDBJ whole genome shotgun (WGS) entry which is preliminary data.</text>
</comment>
<dbReference type="EMBL" id="JAHLFS010000022">
    <property type="protein sequence ID" value="MBU3851374.1"/>
    <property type="molecule type" value="Genomic_DNA"/>
</dbReference>
<dbReference type="AlphaFoldDB" id="A0A948TII8"/>
<evidence type="ECO:0000313" key="1">
    <source>
        <dbReference type="EMBL" id="MBU3851374.1"/>
    </source>
</evidence>
<organism evidence="1 2">
    <name type="scientific">Candidatus Paralactobacillus gallistercoris</name>
    <dbReference type="NCBI Taxonomy" id="2838724"/>
    <lineage>
        <taxon>Bacteria</taxon>
        <taxon>Bacillati</taxon>
        <taxon>Bacillota</taxon>
        <taxon>Bacilli</taxon>
        <taxon>Lactobacillales</taxon>
        <taxon>Lactobacillaceae</taxon>
        <taxon>Lactobacillus</taxon>
    </lineage>
</organism>
<reference evidence="1" key="2">
    <citation type="submission" date="2021-04" db="EMBL/GenBank/DDBJ databases">
        <authorList>
            <person name="Gilroy R."/>
        </authorList>
    </citation>
    <scope>NUCLEOTIDE SEQUENCE</scope>
    <source>
        <strain evidence="1">F6-6636</strain>
    </source>
</reference>
<gene>
    <name evidence="1" type="ORF">H9901_01575</name>
</gene>
<evidence type="ECO:0000313" key="2">
    <source>
        <dbReference type="Proteomes" id="UP000777303"/>
    </source>
</evidence>
<protein>
    <submittedName>
        <fullName evidence="1">Uncharacterized protein</fullName>
    </submittedName>
</protein>
<dbReference type="Proteomes" id="UP000777303">
    <property type="component" value="Unassembled WGS sequence"/>
</dbReference>